<keyword evidence="2" id="KW-1185">Reference proteome</keyword>
<accession>A0A1I0JNH0</accession>
<gene>
    <name evidence="1" type="ORF">SAMN05216313_13220</name>
</gene>
<name>A0A1I0JNH0_9FIRM</name>
<dbReference type="AlphaFoldDB" id="A0A1I0JNH0"/>
<dbReference type="RefSeq" id="WP_092369440.1">
    <property type="nucleotide sequence ID" value="NZ_CABJCG010000003.1"/>
</dbReference>
<sequence>MTRKSDLPLLLLDNSSVMTAMNQGEYKCTNLSFEEARSILELYGDDVICGFTNPAIESIIFEHLGISSRHYPYKSIRNMRPNQDAIAFKLYVTPSETQPIIEVEGVEAKKIQNVYVYCQFVNRKPEA</sequence>
<dbReference type="EMBL" id="FOIM01000032">
    <property type="protein sequence ID" value="SEU11306.1"/>
    <property type="molecule type" value="Genomic_DNA"/>
</dbReference>
<reference evidence="2" key="1">
    <citation type="submission" date="2016-10" db="EMBL/GenBank/DDBJ databases">
        <authorList>
            <person name="Varghese N."/>
            <person name="Submissions S."/>
        </authorList>
    </citation>
    <scope>NUCLEOTIDE SEQUENCE [LARGE SCALE GENOMIC DNA]</scope>
    <source>
        <strain evidence="2">NLAE-zl-G277</strain>
    </source>
</reference>
<protein>
    <submittedName>
        <fullName evidence="1">Uncharacterized protein</fullName>
    </submittedName>
</protein>
<dbReference type="GeneID" id="93277342"/>
<organism evidence="1 2">
    <name type="scientific">Enterocloster lavalensis</name>
    <dbReference type="NCBI Taxonomy" id="460384"/>
    <lineage>
        <taxon>Bacteria</taxon>
        <taxon>Bacillati</taxon>
        <taxon>Bacillota</taxon>
        <taxon>Clostridia</taxon>
        <taxon>Lachnospirales</taxon>
        <taxon>Lachnospiraceae</taxon>
        <taxon>Enterocloster</taxon>
    </lineage>
</organism>
<evidence type="ECO:0000313" key="1">
    <source>
        <dbReference type="EMBL" id="SEU11306.1"/>
    </source>
</evidence>
<evidence type="ECO:0000313" key="2">
    <source>
        <dbReference type="Proteomes" id="UP000198508"/>
    </source>
</evidence>
<proteinExistence type="predicted"/>
<dbReference type="STRING" id="460384.SAMN05216313_13220"/>
<dbReference type="Proteomes" id="UP000198508">
    <property type="component" value="Unassembled WGS sequence"/>
</dbReference>